<sequence>MLYYIHLEHDDAIRVEKLFLECAVSGSTWTPPPVCGILLDSFSSRTPGRLRSGLIPILVSLSCSGLLLKFWILDSSWTPPPPDVLDPGLLLMFWAHPGLGSSWFWAVRTPPQVLVLLKFTTHYEYLPNE</sequence>
<gene>
    <name evidence="1" type="ORF">GCK72_005606</name>
</gene>
<dbReference type="KEGG" id="crq:GCK72_005606"/>
<dbReference type="Proteomes" id="UP000483820">
    <property type="component" value="Chromosome II"/>
</dbReference>
<reference evidence="1 2" key="1">
    <citation type="submission" date="2019-12" db="EMBL/GenBank/DDBJ databases">
        <title>Chromosome-level assembly of the Caenorhabditis remanei genome.</title>
        <authorList>
            <person name="Teterina A.A."/>
            <person name="Willis J.H."/>
            <person name="Phillips P.C."/>
        </authorList>
    </citation>
    <scope>NUCLEOTIDE SEQUENCE [LARGE SCALE GENOMIC DNA]</scope>
    <source>
        <strain evidence="1 2">PX506</strain>
        <tissue evidence="1">Whole organism</tissue>
    </source>
</reference>
<dbReference type="RefSeq" id="XP_053589452.1">
    <property type="nucleotide sequence ID" value="XM_053725258.1"/>
</dbReference>
<accession>A0A6A5HH04</accession>
<proteinExistence type="predicted"/>
<evidence type="ECO:0000313" key="1">
    <source>
        <dbReference type="EMBL" id="KAF1765653.1"/>
    </source>
</evidence>
<dbReference type="AlphaFoldDB" id="A0A6A5HH04"/>
<evidence type="ECO:0000313" key="2">
    <source>
        <dbReference type="Proteomes" id="UP000483820"/>
    </source>
</evidence>
<comment type="caution">
    <text evidence="1">The sequence shown here is derived from an EMBL/GenBank/DDBJ whole genome shotgun (WGS) entry which is preliminary data.</text>
</comment>
<protein>
    <submittedName>
        <fullName evidence="1">Uncharacterized protein</fullName>
    </submittedName>
</protein>
<dbReference type="CTD" id="78774112"/>
<dbReference type="EMBL" id="WUAV01000002">
    <property type="protein sequence ID" value="KAF1765653.1"/>
    <property type="molecule type" value="Genomic_DNA"/>
</dbReference>
<dbReference type="GeneID" id="78774112"/>
<organism evidence="1 2">
    <name type="scientific">Caenorhabditis remanei</name>
    <name type="common">Caenorhabditis vulgaris</name>
    <dbReference type="NCBI Taxonomy" id="31234"/>
    <lineage>
        <taxon>Eukaryota</taxon>
        <taxon>Metazoa</taxon>
        <taxon>Ecdysozoa</taxon>
        <taxon>Nematoda</taxon>
        <taxon>Chromadorea</taxon>
        <taxon>Rhabditida</taxon>
        <taxon>Rhabditina</taxon>
        <taxon>Rhabditomorpha</taxon>
        <taxon>Rhabditoidea</taxon>
        <taxon>Rhabditidae</taxon>
        <taxon>Peloderinae</taxon>
        <taxon>Caenorhabditis</taxon>
    </lineage>
</organism>
<name>A0A6A5HH04_CAERE</name>